<comment type="caution">
    <text evidence="2">The sequence shown here is derived from an EMBL/GenBank/DDBJ whole genome shotgun (WGS) entry which is preliminary data.</text>
</comment>
<feature type="transmembrane region" description="Helical" evidence="1">
    <location>
        <begin position="12"/>
        <end position="30"/>
    </location>
</feature>
<sequence length="118" mass="13286">MLLRIAEILAFAWWLFAFGATFLFTVHLPYHETVPQQDGCYLTSDWFMNVDCGSSEGTDLLGGLLTWAMLWTKDVDVLISLSTIPVLAPLVLLWLGSVFLAASFLLRVLLKIQHRRSA</sequence>
<evidence type="ECO:0000313" key="3">
    <source>
        <dbReference type="Proteomes" id="UP000532010"/>
    </source>
</evidence>
<reference evidence="2 3" key="1">
    <citation type="submission" date="2020-08" db="EMBL/GenBank/DDBJ databases">
        <title>The Agave Microbiome: Exploring the role of microbial communities in plant adaptations to desert environments.</title>
        <authorList>
            <person name="Partida-Martinez L.P."/>
        </authorList>
    </citation>
    <scope>NUCLEOTIDE SEQUENCE [LARGE SCALE GENOMIC DNA]</scope>
    <source>
        <strain evidence="2 3">AT3.9</strain>
    </source>
</reference>
<dbReference type="EMBL" id="JACHWB010000004">
    <property type="protein sequence ID" value="MBB3020245.1"/>
    <property type="molecule type" value="Genomic_DNA"/>
</dbReference>
<keyword evidence="1" id="KW-1133">Transmembrane helix</keyword>
<feature type="transmembrane region" description="Helical" evidence="1">
    <location>
        <begin position="86"/>
        <end position="110"/>
    </location>
</feature>
<dbReference type="AlphaFoldDB" id="A0A7W4VN43"/>
<proteinExistence type="predicted"/>
<protein>
    <submittedName>
        <fullName evidence="2">Uncharacterized protein</fullName>
    </submittedName>
</protein>
<dbReference type="Proteomes" id="UP000532010">
    <property type="component" value="Unassembled WGS sequence"/>
</dbReference>
<dbReference type="RefSeq" id="WP_183452063.1">
    <property type="nucleotide sequence ID" value="NZ_JACHWB010000004.1"/>
</dbReference>
<evidence type="ECO:0000256" key="1">
    <source>
        <dbReference type="SAM" id="Phobius"/>
    </source>
</evidence>
<accession>A0A7W4VN43</accession>
<organism evidence="2 3">
    <name type="scientific">Microvirga lupini</name>
    <dbReference type="NCBI Taxonomy" id="420324"/>
    <lineage>
        <taxon>Bacteria</taxon>
        <taxon>Pseudomonadati</taxon>
        <taxon>Pseudomonadota</taxon>
        <taxon>Alphaproteobacteria</taxon>
        <taxon>Hyphomicrobiales</taxon>
        <taxon>Methylobacteriaceae</taxon>
        <taxon>Microvirga</taxon>
    </lineage>
</organism>
<keyword evidence="1" id="KW-0812">Transmembrane</keyword>
<name>A0A7W4VN43_9HYPH</name>
<keyword evidence="1" id="KW-0472">Membrane</keyword>
<keyword evidence="3" id="KW-1185">Reference proteome</keyword>
<evidence type="ECO:0000313" key="2">
    <source>
        <dbReference type="EMBL" id="MBB3020245.1"/>
    </source>
</evidence>
<gene>
    <name evidence="2" type="ORF">FHR70_003326</name>
</gene>